<feature type="transmembrane region" description="Helical" evidence="8">
    <location>
        <begin position="351"/>
        <end position="370"/>
    </location>
</feature>
<feature type="transmembrane region" description="Helical" evidence="8">
    <location>
        <begin position="280"/>
        <end position="304"/>
    </location>
</feature>
<dbReference type="KEGG" id="mpe:MYPE2640"/>
<comment type="similarity">
    <text evidence="2">Belongs to the auxin efflux carrier (TC 2.A.69) family.</text>
</comment>
<dbReference type="GO" id="GO:0005886">
    <property type="term" value="C:plasma membrane"/>
    <property type="evidence" value="ECO:0007669"/>
    <property type="project" value="UniProtKB-SubCell"/>
</dbReference>
<evidence type="ECO:0000256" key="5">
    <source>
        <dbReference type="ARBA" id="ARBA00022692"/>
    </source>
</evidence>
<feature type="transmembrane region" description="Helical" evidence="8">
    <location>
        <begin position="95"/>
        <end position="119"/>
    </location>
</feature>
<feature type="transmembrane region" description="Helical" evidence="8">
    <location>
        <begin position="325"/>
        <end position="345"/>
    </location>
</feature>
<dbReference type="eggNOG" id="COG0679">
    <property type="taxonomic scope" value="Bacteria"/>
</dbReference>
<keyword evidence="5 8" id="KW-0812">Transmembrane</keyword>
<comment type="subcellular location">
    <subcellularLocation>
        <location evidence="1">Cell membrane</location>
        <topology evidence="1">Multi-pass membrane protein</topology>
    </subcellularLocation>
</comment>
<keyword evidence="4" id="KW-1003">Cell membrane</keyword>
<proteinExistence type="inferred from homology"/>
<feature type="transmembrane region" description="Helical" evidence="8">
    <location>
        <begin position="201"/>
        <end position="220"/>
    </location>
</feature>
<dbReference type="Proteomes" id="UP000002522">
    <property type="component" value="Chromosome"/>
</dbReference>
<dbReference type="STRING" id="272633.gene:10731366"/>
<dbReference type="Gene3D" id="1.20.1530.20">
    <property type="match status" value="1"/>
</dbReference>
<evidence type="ECO:0000313" key="10">
    <source>
        <dbReference type="Proteomes" id="UP000002522"/>
    </source>
</evidence>
<evidence type="ECO:0000256" key="7">
    <source>
        <dbReference type="ARBA" id="ARBA00023136"/>
    </source>
</evidence>
<dbReference type="Pfam" id="PF03547">
    <property type="entry name" value="Mem_trans"/>
    <property type="match status" value="2"/>
</dbReference>
<feature type="transmembrane region" description="Helical" evidence="8">
    <location>
        <begin position="232"/>
        <end position="253"/>
    </location>
</feature>
<organism evidence="9 10">
    <name type="scientific">Malacoplasma penetrans (strain HF-2)</name>
    <name type="common">Mycoplasma penetrans</name>
    <dbReference type="NCBI Taxonomy" id="272633"/>
    <lineage>
        <taxon>Bacteria</taxon>
        <taxon>Bacillati</taxon>
        <taxon>Mycoplasmatota</taxon>
        <taxon>Mycoplasmoidales</taxon>
        <taxon>Mycoplasmoidaceae</taxon>
        <taxon>Malacoplasma</taxon>
    </lineage>
</organism>
<keyword evidence="3" id="KW-0813">Transport</keyword>
<evidence type="ECO:0000256" key="8">
    <source>
        <dbReference type="SAM" id="Phobius"/>
    </source>
</evidence>
<dbReference type="EMBL" id="BA000026">
    <property type="protein sequence ID" value="BAC44055.1"/>
    <property type="molecule type" value="Genomic_DNA"/>
</dbReference>
<feature type="transmembrane region" description="Helical" evidence="8">
    <location>
        <begin position="64"/>
        <end position="83"/>
    </location>
</feature>
<feature type="transmembrane region" description="Helical" evidence="8">
    <location>
        <begin position="382"/>
        <end position="405"/>
    </location>
</feature>
<protein>
    <submittedName>
        <fullName evidence="9">Permease</fullName>
    </submittedName>
</protein>
<dbReference type="PANTHER" id="PTHR36838:SF1">
    <property type="entry name" value="SLR1864 PROTEIN"/>
    <property type="match status" value="1"/>
</dbReference>
<reference evidence="9 10" key="1">
    <citation type="journal article" date="2002" name="Nucleic Acids Res.">
        <title>The complete genomic sequence of Mycoplasma penetrans, an intracellular bacterial pathogen in humans.</title>
        <authorList>
            <person name="Sasaki Y."/>
            <person name="Ishikawa J."/>
            <person name="Yamashita A."/>
            <person name="Oshima K."/>
            <person name="Kenri T."/>
            <person name="Furuya K."/>
            <person name="Yoshino C."/>
            <person name="Horino A."/>
            <person name="Shiba T."/>
            <person name="Sasaki T."/>
            <person name="Hattori M."/>
        </authorList>
    </citation>
    <scope>NUCLEOTIDE SEQUENCE [LARGE SCALE GENOMIC DNA]</scope>
    <source>
        <strain evidence="9 10">HF-2</strain>
    </source>
</reference>
<dbReference type="PANTHER" id="PTHR36838">
    <property type="entry name" value="AUXIN EFFLUX CARRIER FAMILY PROTEIN"/>
    <property type="match status" value="1"/>
</dbReference>
<evidence type="ECO:0000256" key="2">
    <source>
        <dbReference type="ARBA" id="ARBA00010145"/>
    </source>
</evidence>
<dbReference type="InterPro" id="IPR004776">
    <property type="entry name" value="Mem_transp_PIN-like"/>
</dbReference>
<dbReference type="InParanoid" id="Q8EWE1"/>
<dbReference type="GO" id="GO:0055085">
    <property type="term" value="P:transmembrane transport"/>
    <property type="evidence" value="ECO:0007669"/>
    <property type="project" value="InterPro"/>
</dbReference>
<evidence type="ECO:0000256" key="6">
    <source>
        <dbReference type="ARBA" id="ARBA00022989"/>
    </source>
</evidence>
<dbReference type="HOGENOM" id="CLU_056175_1_0_14"/>
<dbReference type="InterPro" id="IPR038770">
    <property type="entry name" value="Na+/solute_symporter_sf"/>
</dbReference>
<dbReference type="AlphaFoldDB" id="Q8EWE1"/>
<keyword evidence="6 8" id="KW-1133">Transmembrane helix</keyword>
<keyword evidence="7 8" id="KW-0472">Membrane</keyword>
<feature type="transmembrane region" description="Helical" evidence="8">
    <location>
        <begin position="166"/>
        <end position="186"/>
    </location>
</feature>
<accession>Q8EWE1</accession>
<evidence type="ECO:0000256" key="1">
    <source>
        <dbReference type="ARBA" id="ARBA00004651"/>
    </source>
</evidence>
<feature type="transmembrane region" description="Helical" evidence="8">
    <location>
        <begin position="33"/>
        <end position="52"/>
    </location>
</feature>
<evidence type="ECO:0000256" key="4">
    <source>
        <dbReference type="ARBA" id="ARBA00022475"/>
    </source>
</evidence>
<evidence type="ECO:0000313" key="9">
    <source>
        <dbReference type="EMBL" id="BAC44055.1"/>
    </source>
</evidence>
<keyword evidence="10" id="KW-1185">Reference proteome</keyword>
<evidence type="ECO:0000256" key="3">
    <source>
        <dbReference type="ARBA" id="ARBA00022448"/>
    </source>
</evidence>
<sequence>MRVFPPQNKFFQGYFNMNNNITSVLTTTLSSTGLWSAILSTIGIITLGYLLVKIKVFKAEWSKVLNSIVLKVALPALAFSGFMNNATIQQLTEQGIVLGVSFGFYILLSCISILWVNFFPKLLPNKIKKLNANTFEGQVNVVSNEQNLEANNAIAEDNQKRALTMWMMLIFGSTTFFGLPIIRILYGTTSDAVVAANIWNIPYRIFLYSFAFLVMSGLKFDKQNIKSSAKTALLNPIVIATFLGLVFWLTQLIPGASRFGANFTEGTNGWFNWNVTMPYFYTPINTVGSLSSPLVWLSIGITLATTKLIDAVKDKWVWIFSVQKLVIIPFIVFIVFLGLVAAGVVTRNVSTAMVIFAATPPATVVIAYAMQYKVCDKLATQCSALTTLLAIIAIPIWIIICTVVYQLV</sequence>
<name>Q8EWE1_MALP2</name>
<gene>
    <name evidence="9" type="ordered locus">MYPE2640</name>
</gene>